<dbReference type="STRING" id="28092.WM40_19010"/>
<evidence type="ECO:0000256" key="8">
    <source>
        <dbReference type="ARBA" id="ARBA00023114"/>
    </source>
</evidence>
<evidence type="ECO:0000259" key="11">
    <source>
        <dbReference type="Pfam" id="PF13609"/>
    </source>
</evidence>
<evidence type="ECO:0000313" key="13">
    <source>
        <dbReference type="Proteomes" id="UP000033618"/>
    </source>
</evidence>
<evidence type="ECO:0000256" key="6">
    <source>
        <dbReference type="ARBA" id="ARBA00022729"/>
    </source>
</evidence>
<comment type="caution">
    <text evidence="12">The sequence shown here is derived from an EMBL/GenBank/DDBJ whole genome shotgun (WGS) entry which is preliminary data.</text>
</comment>
<sequence>MGLCAALGANAMQALAQSSVTLYGIADGGVTYTNNAGGKSAFQATSGGRGSSRWGLRSTEDLGGGTSALFQLENGFNMMTGANLQNSREFGRMAIVGLKNRFGQVTLGRQDDVMVTYLGAYSASVLFGGSMAAHAGDLDNTFADYKFNNTIKFSSQSYHGLSVGGLYGVGGIAGSIGTNQVWGLGTQYLAGPVSLGAVFHHINNPAVTYFDASTSAVANTTFTNPVTNPIFKGYTSAASIDTYGIGGAYVLGRATLAATLTRTQFNAVKKTTTTPVGGINPVLTSAELIYKFKLTPSLALASSFAYTKAEAAKYEQLTLGSQYALSKSTSLYVIGAWQHASGTNSMGQKAVANLNLLTASTTANQLAVRVGLQQSF</sequence>
<evidence type="ECO:0000256" key="9">
    <source>
        <dbReference type="ARBA" id="ARBA00023136"/>
    </source>
</evidence>
<keyword evidence="5" id="KW-0812">Transmembrane</keyword>
<evidence type="ECO:0000256" key="2">
    <source>
        <dbReference type="ARBA" id="ARBA00011233"/>
    </source>
</evidence>
<dbReference type="PANTHER" id="PTHR34501:SF9">
    <property type="entry name" value="MAJOR OUTER MEMBRANE PROTEIN P.IA"/>
    <property type="match status" value="1"/>
</dbReference>
<evidence type="ECO:0000256" key="10">
    <source>
        <dbReference type="ARBA" id="ARBA00023237"/>
    </source>
</evidence>
<comment type="subunit">
    <text evidence="2">Homotrimer.</text>
</comment>
<keyword evidence="8" id="KW-0626">Porin</keyword>
<dbReference type="Gene3D" id="2.40.160.10">
    <property type="entry name" value="Porin"/>
    <property type="match status" value="1"/>
</dbReference>
<protein>
    <recommendedName>
        <fullName evidence="11">Porin domain-containing protein</fullName>
    </recommendedName>
</protein>
<dbReference type="InterPro" id="IPR033900">
    <property type="entry name" value="Gram_neg_porin_domain"/>
</dbReference>
<dbReference type="GO" id="GO:0015288">
    <property type="term" value="F:porin activity"/>
    <property type="evidence" value="ECO:0007669"/>
    <property type="project" value="UniProtKB-KW"/>
</dbReference>
<evidence type="ECO:0000256" key="3">
    <source>
        <dbReference type="ARBA" id="ARBA00022448"/>
    </source>
</evidence>
<accession>A0A0F5JWR5</accession>
<dbReference type="EMBL" id="LAQU01000024">
    <property type="protein sequence ID" value="KKB62150.1"/>
    <property type="molecule type" value="Genomic_DNA"/>
</dbReference>
<organism evidence="12 13">
    <name type="scientific">Robbsia andropogonis</name>
    <dbReference type="NCBI Taxonomy" id="28092"/>
    <lineage>
        <taxon>Bacteria</taxon>
        <taxon>Pseudomonadati</taxon>
        <taxon>Pseudomonadota</taxon>
        <taxon>Betaproteobacteria</taxon>
        <taxon>Burkholderiales</taxon>
        <taxon>Burkholderiaceae</taxon>
        <taxon>Robbsia</taxon>
    </lineage>
</organism>
<keyword evidence="9" id="KW-0472">Membrane</keyword>
<dbReference type="GO" id="GO:0009279">
    <property type="term" value="C:cell outer membrane"/>
    <property type="evidence" value="ECO:0007669"/>
    <property type="project" value="UniProtKB-SubCell"/>
</dbReference>
<dbReference type="InterPro" id="IPR023614">
    <property type="entry name" value="Porin_dom_sf"/>
</dbReference>
<dbReference type="Pfam" id="PF13609">
    <property type="entry name" value="Porin_4"/>
    <property type="match status" value="1"/>
</dbReference>
<dbReference type="GO" id="GO:0006811">
    <property type="term" value="P:monoatomic ion transport"/>
    <property type="evidence" value="ECO:0007669"/>
    <property type="project" value="UniProtKB-KW"/>
</dbReference>
<dbReference type="InterPro" id="IPR002299">
    <property type="entry name" value="Porin_Neis"/>
</dbReference>
<keyword evidence="13" id="KW-1185">Reference proteome</keyword>
<proteinExistence type="predicted"/>
<evidence type="ECO:0000313" key="12">
    <source>
        <dbReference type="EMBL" id="KKB62150.1"/>
    </source>
</evidence>
<keyword evidence="3" id="KW-0813">Transport</keyword>
<keyword evidence="4" id="KW-1134">Transmembrane beta strand</keyword>
<dbReference type="Proteomes" id="UP000033618">
    <property type="component" value="Unassembled WGS sequence"/>
</dbReference>
<keyword evidence="10" id="KW-0998">Cell outer membrane</keyword>
<name>A0A0F5JWR5_9BURK</name>
<evidence type="ECO:0000256" key="1">
    <source>
        <dbReference type="ARBA" id="ARBA00004571"/>
    </source>
</evidence>
<keyword evidence="6" id="KW-0732">Signal</keyword>
<dbReference type="PRINTS" id="PR00184">
    <property type="entry name" value="NEISSPPORIN"/>
</dbReference>
<evidence type="ECO:0000256" key="4">
    <source>
        <dbReference type="ARBA" id="ARBA00022452"/>
    </source>
</evidence>
<dbReference type="GO" id="GO:0046930">
    <property type="term" value="C:pore complex"/>
    <property type="evidence" value="ECO:0007669"/>
    <property type="project" value="UniProtKB-KW"/>
</dbReference>
<dbReference type="PATRIC" id="fig|28092.6.peg.4463"/>
<dbReference type="AlphaFoldDB" id="A0A0F5JWR5"/>
<dbReference type="CDD" id="cd00342">
    <property type="entry name" value="gram_neg_porins"/>
    <property type="match status" value="1"/>
</dbReference>
<comment type="subcellular location">
    <subcellularLocation>
        <location evidence="1">Cell outer membrane</location>
        <topology evidence="1">Multi-pass membrane protein</topology>
    </subcellularLocation>
</comment>
<gene>
    <name evidence="12" type="ORF">WM40_19010</name>
</gene>
<dbReference type="InterPro" id="IPR050298">
    <property type="entry name" value="Gram-neg_bact_OMP"/>
</dbReference>
<evidence type="ECO:0000256" key="7">
    <source>
        <dbReference type="ARBA" id="ARBA00023065"/>
    </source>
</evidence>
<evidence type="ECO:0000256" key="5">
    <source>
        <dbReference type="ARBA" id="ARBA00022692"/>
    </source>
</evidence>
<reference evidence="12 13" key="1">
    <citation type="submission" date="2015-03" db="EMBL/GenBank/DDBJ databases">
        <title>Draft Genome Sequence of Burkholderia andropogonis type strain ICMP2807, isolated from Sorghum bicolor.</title>
        <authorList>
            <person name="Lopes-Santos L."/>
            <person name="Castro D.B."/>
            <person name="Ottoboni L.M."/>
            <person name="Park D."/>
            <person name="Weirc B.S."/>
            <person name="Destefano S.A."/>
        </authorList>
    </citation>
    <scope>NUCLEOTIDE SEQUENCE [LARGE SCALE GENOMIC DNA]</scope>
    <source>
        <strain evidence="12 13">ICMP2807</strain>
    </source>
</reference>
<keyword evidence="7" id="KW-0406">Ion transport</keyword>
<dbReference type="SUPFAM" id="SSF56935">
    <property type="entry name" value="Porins"/>
    <property type="match status" value="1"/>
</dbReference>
<dbReference type="PANTHER" id="PTHR34501">
    <property type="entry name" value="PROTEIN YDDL-RELATED"/>
    <property type="match status" value="1"/>
</dbReference>
<feature type="domain" description="Porin" evidence="11">
    <location>
        <begin position="5"/>
        <end position="341"/>
    </location>
</feature>